<dbReference type="InterPro" id="IPR001119">
    <property type="entry name" value="SLH_dom"/>
</dbReference>
<feature type="domain" description="SLH" evidence="2">
    <location>
        <begin position="239"/>
        <end position="269"/>
    </location>
</feature>
<gene>
    <name evidence="3" type="ORF">IAB04_04095</name>
</gene>
<feature type="non-terminal residue" evidence="3">
    <location>
        <position position="304"/>
    </location>
</feature>
<keyword evidence="1" id="KW-0677">Repeat</keyword>
<dbReference type="AlphaFoldDB" id="A0A9D1LV35"/>
<proteinExistence type="predicted"/>
<evidence type="ECO:0000259" key="2">
    <source>
        <dbReference type="Pfam" id="PF00395"/>
    </source>
</evidence>
<evidence type="ECO:0000313" key="3">
    <source>
        <dbReference type="EMBL" id="HIU48519.1"/>
    </source>
</evidence>
<dbReference type="EMBL" id="DVND01000109">
    <property type="protein sequence ID" value="HIU48519.1"/>
    <property type="molecule type" value="Genomic_DNA"/>
</dbReference>
<evidence type="ECO:0000256" key="1">
    <source>
        <dbReference type="ARBA" id="ARBA00022737"/>
    </source>
</evidence>
<accession>A0A9D1LV35</accession>
<name>A0A9D1LV35_9FIRM</name>
<organism evidence="3 4">
    <name type="scientific">Candidatus Avimonoglobus intestinipullorum</name>
    <dbReference type="NCBI Taxonomy" id="2840699"/>
    <lineage>
        <taxon>Bacteria</taxon>
        <taxon>Bacillati</taxon>
        <taxon>Bacillota</taxon>
        <taxon>Clostridia</taxon>
        <taxon>Eubacteriales</taxon>
        <taxon>Candidatus Avimonoglobus</taxon>
    </lineage>
</organism>
<reference evidence="3" key="1">
    <citation type="submission" date="2020-10" db="EMBL/GenBank/DDBJ databases">
        <authorList>
            <person name="Gilroy R."/>
        </authorList>
    </citation>
    <scope>NUCLEOTIDE SEQUENCE</scope>
    <source>
        <strain evidence="3">ChiSjej4B22-9803</strain>
    </source>
</reference>
<comment type="caution">
    <text evidence="3">The sequence shown here is derived from an EMBL/GenBank/DDBJ whole genome shotgun (WGS) entry which is preliminary data.</text>
</comment>
<reference evidence="3" key="2">
    <citation type="journal article" date="2021" name="PeerJ">
        <title>Extensive microbial diversity within the chicken gut microbiome revealed by metagenomics and culture.</title>
        <authorList>
            <person name="Gilroy R."/>
            <person name="Ravi A."/>
            <person name="Getino M."/>
            <person name="Pursley I."/>
            <person name="Horton D.L."/>
            <person name="Alikhan N.F."/>
            <person name="Baker D."/>
            <person name="Gharbi K."/>
            <person name="Hall N."/>
            <person name="Watson M."/>
            <person name="Adriaenssens E.M."/>
            <person name="Foster-Nyarko E."/>
            <person name="Jarju S."/>
            <person name="Secka A."/>
            <person name="Antonio M."/>
            <person name="Oren A."/>
            <person name="Chaudhuri R.R."/>
            <person name="La Ragione R."/>
            <person name="Hildebrand F."/>
            <person name="Pallen M.J."/>
        </authorList>
    </citation>
    <scope>NUCLEOTIDE SEQUENCE</scope>
    <source>
        <strain evidence="3">ChiSjej4B22-9803</strain>
    </source>
</reference>
<dbReference type="Pfam" id="PF00395">
    <property type="entry name" value="SLH"/>
    <property type="match status" value="1"/>
</dbReference>
<dbReference type="Proteomes" id="UP000824111">
    <property type="component" value="Unassembled WGS sequence"/>
</dbReference>
<sequence>MVPALAADYTFTDRDGVTRAVPDGEYSFVTRVVEFIAGDPWTSREDAQDPNDVLGLPDRTEGRDDNALTLGAGGVLVVEFNINIMDGEGDDLYIFEVGDQVEATKIEVSSDLATWYAVGTAEGKTAGLDLKGKVPEGSAFRYVRLTDLKEYPSGTWPGADIDAIAGLNVKPVTSGGAGNEVDKAFEYGLVPDILEHAVLSEPITRLEFAAVSVKVYENLAGTKAIPATVNPFTDCNDAEMLKAYNLGVAVGTSETTFEPGSLLNREQAATMLTRVFKRATIPGWSIDKDSQFPLSYTKPAAFAD</sequence>
<protein>
    <recommendedName>
        <fullName evidence="2">SLH domain-containing protein</fullName>
    </recommendedName>
</protein>
<evidence type="ECO:0000313" key="4">
    <source>
        <dbReference type="Proteomes" id="UP000824111"/>
    </source>
</evidence>